<dbReference type="EMBL" id="AESD01000184">
    <property type="protein sequence ID" value="EHJ14168.1"/>
    <property type="molecule type" value="Genomic_DNA"/>
</dbReference>
<dbReference type="AlphaFoldDB" id="G5J0W5"/>
<name>G5J0W5_CROWT</name>
<dbReference type="RefSeq" id="WP_007309631.1">
    <property type="nucleotide sequence ID" value="NZ_AESD01000184.1"/>
</dbReference>
<accession>G5J0W5</accession>
<dbReference type="GeneID" id="88764992"/>
<dbReference type="PATRIC" id="fig|423471.3.peg.1066"/>
<protein>
    <recommendedName>
        <fullName evidence="4">HXXEE domain-containing protein</fullName>
    </recommendedName>
</protein>
<evidence type="ECO:0000256" key="1">
    <source>
        <dbReference type="SAM" id="Phobius"/>
    </source>
</evidence>
<comment type="caution">
    <text evidence="2">The sequence shown here is derived from an EMBL/GenBank/DDBJ whole genome shotgun (WGS) entry which is preliminary data.</text>
</comment>
<feature type="transmembrane region" description="Helical" evidence="1">
    <location>
        <begin position="86"/>
        <end position="107"/>
    </location>
</feature>
<dbReference type="Pfam" id="PF13787">
    <property type="entry name" value="HXXEE"/>
    <property type="match status" value="1"/>
</dbReference>
<keyword evidence="1" id="KW-0812">Transmembrane</keyword>
<gene>
    <name evidence="2" type="ORF">CWATWH0003_1155</name>
</gene>
<proteinExistence type="predicted"/>
<feature type="transmembrane region" description="Helical" evidence="1">
    <location>
        <begin position="113"/>
        <end position="134"/>
    </location>
</feature>
<feature type="transmembrane region" description="Helical" evidence="1">
    <location>
        <begin position="141"/>
        <end position="163"/>
    </location>
</feature>
<sequence>MTQKIYHTLVGQFASLPFRKIIWIVPVAFTFHEMEEWNIMPWWLDHFSNATVISDLALRTWLVFITLIGFLWTGIACLLPTVRATGLMVFPFFVMIPFSNSLQHVYWQFTFEGYAPAFLSCAILNIPSVLLVSWHAGRNRLVNPIFLGTLFVLAILYLLGTILESQKEPAFFHEILTFSAWLADHLFGVT</sequence>
<dbReference type="Proteomes" id="UP000003477">
    <property type="component" value="Unassembled WGS sequence"/>
</dbReference>
<keyword evidence="1" id="KW-1133">Transmembrane helix</keyword>
<organism evidence="2 3">
    <name type="scientific">Crocosphaera watsonii WH 0003</name>
    <dbReference type="NCBI Taxonomy" id="423471"/>
    <lineage>
        <taxon>Bacteria</taxon>
        <taxon>Bacillati</taxon>
        <taxon>Cyanobacteriota</taxon>
        <taxon>Cyanophyceae</taxon>
        <taxon>Oscillatoriophycideae</taxon>
        <taxon>Chroococcales</taxon>
        <taxon>Aphanothecaceae</taxon>
        <taxon>Crocosphaera</taxon>
    </lineage>
</organism>
<keyword evidence="1" id="KW-0472">Membrane</keyword>
<feature type="transmembrane region" description="Helical" evidence="1">
    <location>
        <begin position="21"/>
        <end position="40"/>
    </location>
</feature>
<feature type="transmembrane region" description="Helical" evidence="1">
    <location>
        <begin position="60"/>
        <end position="79"/>
    </location>
</feature>
<dbReference type="InterPro" id="IPR025671">
    <property type="entry name" value="HXXEE"/>
</dbReference>
<evidence type="ECO:0008006" key="4">
    <source>
        <dbReference type="Google" id="ProtNLM"/>
    </source>
</evidence>
<reference evidence="2 3" key="1">
    <citation type="journal article" date="2011" name="Front. Microbiol.">
        <title>Two Strains of Crocosphaera watsonii with Highly Conserved Genomes are Distinguished by Strain-Specific Features.</title>
        <authorList>
            <person name="Bench S.R."/>
            <person name="Ilikchyan I.N."/>
            <person name="Tripp H.J."/>
            <person name="Zehr J.P."/>
        </authorList>
    </citation>
    <scope>NUCLEOTIDE SEQUENCE [LARGE SCALE GENOMIC DNA]</scope>
    <source>
        <strain evidence="2 3">WH 0003</strain>
    </source>
</reference>
<evidence type="ECO:0000313" key="3">
    <source>
        <dbReference type="Proteomes" id="UP000003477"/>
    </source>
</evidence>
<evidence type="ECO:0000313" key="2">
    <source>
        <dbReference type="EMBL" id="EHJ14168.1"/>
    </source>
</evidence>